<sequence length="588" mass="67649">MDEHNVTTKFAADSVPAEQKERLHEVANELLNIYQTLVDMRYVDPEGLIRGPHELSEKLLTCYAQCELDPAIIYLYSIMPYIDGAETDAEDFFQGGAFFNQLSIRDVERGRDPRYLSPKGGFDDEEGQYMYPWYTPLSNCGNHSPIIIYDAKEHRIWIVDQIDGCTTDPVYRKGWYGESESEKDEASNWGDSGSSDWSGDGGSEEEMNFSDGASEGSSEFWNDEDDIGETREIDTMIEDQAEVIEYDEGFEHVEELEEWEREEAAAVNNRNSLEPIRSRPAGDVLRDINCLYRALKELPGQGEYSGWMEPAILKPLYLKNGWLDEFNGEQFEIDVARAYATERARYFAEEPLRQVKCYAGWAERAGTDIERYTKKNAEAQTPGDEWTTRFELWKAEERSERNARDLKMAKEKAEKLCPNGVCQKEEDLPLWQVEQLRVETQGKRESAQRNDHVTFAEQFKDNPERIRHMEGRHRRAQKQWAVYEEAFVASKFDAEHLRPGVTFQEATGIKSLGREDTLSSIASQKNVIEYLERYVQSVRDFAKTVPQNALAGIAAVEIEIQRNEKSLTDSRKRLKGSEKWLAEHGNTD</sequence>
<proteinExistence type="predicted"/>
<keyword evidence="3" id="KW-1185">Reference proteome</keyword>
<feature type="compositionally biased region" description="Low complexity" evidence="1">
    <location>
        <begin position="189"/>
        <end position="198"/>
    </location>
</feature>
<organism evidence="2 3">
    <name type="scientific">Karstenula rhodostoma CBS 690.94</name>
    <dbReference type="NCBI Taxonomy" id="1392251"/>
    <lineage>
        <taxon>Eukaryota</taxon>
        <taxon>Fungi</taxon>
        <taxon>Dikarya</taxon>
        <taxon>Ascomycota</taxon>
        <taxon>Pezizomycotina</taxon>
        <taxon>Dothideomycetes</taxon>
        <taxon>Pleosporomycetidae</taxon>
        <taxon>Pleosporales</taxon>
        <taxon>Massarineae</taxon>
        <taxon>Didymosphaeriaceae</taxon>
        <taxon>Karstenula</taxon>
    </lineage>
</organism>
<dbReference type="OrthoDB" id="5327951at2759"/>
<evidence type="ECO:0000313" key="3">
    <source>
        <dbReference type="Proteomes" id="UP000799764"/>
    </source>
</evidence>
<evidence type="ECO:0000256" key="1">
    <source>
        <dbReference type="SAM" id="MobiDB-lite"/>
    </source>
</evidence>
<dbReference type="AlphaFoldDB" id="A0A9P4PL44"/>
<dbReference type="EMBL" id="MU001498">
    <property type="protein sequence ID" value="KAF2446040.1"/>
    <property type="molecule type" value="Genomic_DNA"/>
</dbReference>
<reference evidence="2" key="1">
    <citation type="journal article" date="2020" name="Stud. Mycol.">
        <title>101 Dothideomycetes genomes: a test case for predicting lifestyles and emergence of pathogens.</title>
        <authorList>
            <person name="Haridas S."/>
            <person name="Albert R."/>
            <person name="Binder M."/>
            <person name="Bloem J."/>
            <person name="Labutti K."/>
            <person name="Salamov A."/>
            <person name="Andreopoulos B."/>
            <person name="Baker S."/>
            <person name="Barry K."/>
            <person name="Bills G."/>
            <person name="Bluhm B."/>
            <person name="Cannon C."/>
            <person name="Castanera R."/>
            <person name="Culley D."/>
            <person name="Daum C."/>
            <person name="Ezra D."/>
            <person name="Gonzalez J."/>
            <person name="Henrissat B."/>
            <person name="Kuo A."/>
            <person name="Liang C."/>
            <person name="Lipzen A."/>
            <person name="Lutzoni F."/>
            <person name="Magnuson J."/>
            <person name="Mondo S."/>
            <person name="Nolan M."/>
            <person name="Ohm R."/>
            <person name="Pangilinan J."/>
            <person name="Park H.-J."/>
            <person name="Ramirez L."/>
            <person name="Alfaro M."/>
            <person name="Sun H."/>
            <person name="Tritt A."/>
            <person name="Yoshinaga Y."/>
            <person name="Zwiers L.-H."/>
            <person name="Turgeon B."/>
            <person name="Goodwin S."/>
            <person name="Spatafora J."/>
            <person name="Crous P."/>
            <person name="Grigoriev I."/>
        </authorList>
    </citation>
    <scope>NUCLEOTIDE SEQUENCE</scope>
    <source>
        <strain evidence="2">CBS 690.94</strain>
    </source>
</reference>
<accession>A0A9P4PL44</accession>
<evidence type="ECO:0000313" key="2">
    <source>
        <dbReference type="EMBL" id="KAF2446040.1"/>
    </source>
</evidence>
<protein>
    <submittedName>
        <fullName evidence="2">Uncharacterized protein</fullName>
    </submittedName>
</protein>
<name>A0A9P4PL44_9PLEO</name>
<dbReference type="Proteomes" id="UP000799764">
    <property type="component" value="Unassembled WGS sequence"/>
</dbReference>
<feature type="region of interest" description="Disordered" evidence="1">
    <location>
        <begin position="181"/>
        <end position="225"/>
    </location>
</feature>
<gene>
    <name evidence="2" type="ORF">P171DRAFT_430277</name>
</gene>
<comment type="caution">
    <text evidence="2">The sequence shown here is derived from an EMBL/GenBank/DDBJ whole genome shotgun (WGS) entry which is preliminary data.</text>
</comment>